<reference evidence="3" key="2">
    <citation type="submission" date="2015-01" db="EMBL/GenBank/DDBJ databases">
        <title>Evolutionary Origins and Diversification of the Mycorrhizal Mutualists.</title>
        <authorList>
            <consortium name="DOE Joint Genome Institute"/>
            <consortium name="Mycorrhizal Genomics Consortium"/>
            <person name="Kohler A."/>
            <person name="Kuo A."/>
            <person name="Nagy L.G."/>
            <person name="Floudas D."/>
            <person name="Copeland A."/>
            <person name="Barry K.W."/>
            <person name="Cichocki N."/>
            <person name="Veneault-Fourrey C."/>
            <person name="LaButti K."/>
            <person name="Lindquist E.A."/>
            <person name="Lipzen A."/>
            <person name="Lundell T."/>
            <person name="Morin E."/>
            <person name="Murat C."/>
            <person name="Riley R."/>
            <person name="Ohm R."/>
            <person name="Sun H."/>
            <person name="Tunlid A."/>
            <person name="Henrissat B."/>
            <person name="Grigoriev I.V."/>
            <person name="Hibbett D.S."/>
            <person name="Martin F."/>
        </authorList>
    </citation>
    <scope>NUCLEOTIDE SEQUENCE [LARGE SCALE GENOMIC DNA]</scope>
    <source>
        <strain evidence="3">Foug A</strain>
    </source>
</reference>
<evidence type="ECO:0000313" key="2">
    <source>
        <dbReference type="EMBL" id="KIM62647.1"/>
    </source>
</evidence>
<dbReference type="Pfam" id="PF20722">
    <property type="entry name" value="DUF6830"/>
    <property type="match status" value="1"/>
</dbReference>
<evidence type="ECO:0000313" key="3">
    <source>
        <dbReference type="Proteomes" id="UP000053989"/>
    </source>
</evidence>
<protein>
    <recommendedName>
        <fullName evidence="1">DUF6830 domain-containing protein</fullName>
    </recommendedName>
</protein>
<dbReference type="InParanoid" id="A0A0C3ACL9"/>
<organism evidence="2 3">
    <name type="scientific">Scleroderma citrinum Foug A</name>
    <dbReference type="NCBI Taxonomy" id="1036808"/>
    <lineage>
        <taxon>Eukaryota</taxon>
        <taxon>Fungi</taxon>
        <taxon>Dikarya</taxon>
        <taxon>Basidiomycota</taxon>
        <taxon>Agaricomycotina</taxon>
        <taxon>Agaricomycetes</taxon>
        <taxon>Agaricomycetidae</taxon>
        <taxon>Boletales</taxon>
        <taxon>Sclerodermatineae</taxon>
        <taxon>Sclerodermataceae</taxon>
        <taxon>Scleroderma</taxon>
    </lineage>
</organism>
<evidence type="ECO:0000259" key="1">
    <source>
        <dbReference type="Pfam" id="PF20722"/>
    </source>
</evidence>
<name>A0A0C3ACL9_9AGAM</name>
<reference evidence="2 3" key="1">
    <citation type="submission" date="2014-04" db="EMBL/GenBank/DDBJ databases">
        <authorList>
            <consortium name="DOE Joint Genome Institute"/>
            <person name="Kuo A."/>
            <person name="Kohler A."/>
            <person name="Nagy L.G."/>
            <person name="Floudas D."/>
            <person name="Copeland A."/>
            <person name="Barry K.W."/>
            <person name="Cichocki N."/>
            <person name="Veneault-Fourrey C."/>
            <person name="LaButti K."/>
            <person name="Lindquist E.A."/>
            <person name="Lipzen A."/>
            <person name="Lundell T."/>
            <person name="Morin E."/>
            <person name="Murat C."/>
            <person name="Sun H."/>
            <person name="Tunlid A."/>
            <person name="Henrissat B."/>
            <person name="Grigoriev I.V."/>
            <person name="Hibbett D.S."/>
            <person name="Martin F."/>
            <person name="Nordberg H.P."/>
            <person name="Cantor M.N."/>
            <person name="Hua S.X."/>
        </authorList>
    </citation>
    <scope>NUCLEOTIDE SEQUENCE [LARGE SCALE GENOMIC DNA]</scope>
    <source>
        <strain evidence="2 3">Foug A</strain>
    </source>
</reference>
<sequence length="159" mass="18048">MSYHNTKIVLPPQTLHTIPPSTSNPYGQYDLVIISPNRESNWPKNGLTGHSVAQLQMIFRFPRSDTFFTYVHHFNIVSHFNSTNVDPATGMHMLKQAARGNGQCIGEVIPHIRSPAHIIPIFGHEAHAGLTNLSSSELSNEFWLNKYWLKEFYYTLSPS</sequence>
<keyword evidence="3" id="KW-1185">Reference proteome</keyword>
<dbReference type="EMBL" id="KN822041">
    <property type="protein sequence ID" value="KIM62647.1"/>
    <property type="molecule type" value="Genomic_DNA"/>
</dbReference>
<dbReference type="HOGENOM" id="CLU_006344_9_0_1"/>
<feature type="domain" description="DUF6830" evidence="1">
    <location>
        <begin position="2"/>
        <end position="54"/>
    </location>
</feature>
<dbReference type="Proteomes" id="UP000053989">
    <property type="component" value="Unassembled WGS sequence"/>
</dbReference>
<accession>A0A0C3ACL9</accession>
<dbReference type="AlphaFoldDB" id="A0A0C3ACL9"/>
<proteinExistence type="predicted"/>
<dbReference type="InterPro" id="IPR049233">
    <property type="entry name" value="DUF6830"/>
</dbReference>
<dbReference type="OrthoDB" id="3232986at2759"/>
<gene>
    <name evidence="2" type="ORF">SCLCIDRAFT_119226</name>
</gene>